<comment type="similarity">
    <text evidence="1">Belongs to the pseudouridine synthase RluA family.</text>
</comment>
<organism evidence="4 5">
    <name type="scientific">Perkinsus olseni</name>
    <name type="common">Perkinsus atlanticus</name>
    <dbReference type="NCBI Taxonomy" id="32597"/>
    <lineage>
        <taxon>Eukaryota</taxon>
        <taxon>Sar</taxon>
        <taxon>Alveolata</taxon>
        <taxon>Perkinsozoa</taxon>
        <taxon>Perkinsea</taxon>
        <taxon>Perkinsida</taxon>
        <taxon>Perkinsidae</taxon>
        <taxon>Perkinsus</taxon>
    </lineage>
</organism>
<dbReference type="GO" id="GO:0003723">
    <property type="term" value="F:RNA binding"/>
    <property type="evidence" value="ECO:0007669"/>
    <property type="project" value="InterPro"/>
</dbReference>
<dbReference type="InterPro" id="IPR006145">
    <property type="entry name" value="PsdUridine_synth_RsuA/RluA"/>
</dbReference>
<evidence type="ECO:0000256" key="1">
    <source>
        <dbReference type="ARBA" id="ARBA00010876"/>
    </source>
</evidence>
<dbReference type="Proteomes" id="UP000541610">
    <property type="component" value="Unassembled WGS sequence"/>
</dbReference>
<dbReference type="Gene3D" id="3.30.2350.10">
    <property type="entry name" value="Pseudouridine synthase"/>
    <property type="match status" value="1"/>
</dbReference>
<dbReference type="Pfam" id="PF00849">
    <property type="entry name" value="PseudoU_synth_2"/>
    <property type="match status" value="1"/>
</dbReference>
<evidence type="ECO:0000259" key="3">
    <source>
        <dbReference type="Pfam" id="PF00849"/>
    </source>
</evidence>
<dbReference type="EMBL" id="JABANP010000318">
    <property type="protein sequence ID" value="KAF4684314.1"/>
    <property type="molecule type" value="Genomic_DNA"/>
</dbReference>
<dbReference type="InterPro" id="IPR020103">
    <property type="entry name" value="PsdUridine_synth_cat_dom_sf"/>
</dbReference>
<name>A0A7J6NKG9_PEROL</name>
<gene>
    <name evidence="4" type="ORF">FOZ60_007975</name>
</gene>
<evidence type="ECO:0000313" key="4">
    <source>
        <dbReference type="EMBL" id="KAF4684314.1"/>
    </source>
</evidence>
<proteinExistence type="inferred from homology"/>
<comment type="caution">
    <text evidence="4">The sequence shown here is derived from an EMBL/GenBank/DDBJ whole genome shotgun (WGS) entry which is preliminary data.</text>
</comment>
<dbReference type="PANTHER" id="PTHR21600">
    <property type="entry name" value="MITOCHONDRIAL RNA PSEUDOURIDINE SYNTHASE"/>
    <property type="match status" value="1"/>
</dbReference>
<feature type="region of interest" description="Disordered" evidence="2">
    <location>
        <begin position="1138"/>
        <end position="1157"/>
    </location>
</feature>
<sequence>MATLPPAASQAVSKALDDVYKPLAKYLLTRAAQLTARPLIVAVSGGQGSGKTTTTKVLQSLITTNTSRRCIGISLDDFYLSAEGRAAKAKATGIEALKTRGPPGTHQTERLLRVLTTLHDPSSLHESLVLPRFDKASDTTVEDETFPGLGPGDIFLLEGWCVGAPPPPSEESTAALNSLDADLKFRNFVDHELRGEYFKVWTQFDIHVHLQVPSWDCVLRWRQDQEDELRRRVGGQGIDVEEFCRGYERITRRMLKSCPKEADVVIYLGEDHRIAGCRLGKESSIKLNYPKVEVSKCLTMVAGTSASALASNMSKLIAASLSLKRVSDTLCIISEYFVLPLSLSLQRQRRQSWGIRMVKKTLGAILRSAPPRPCKEVEAELRNLKMGLHELHQIYGAFYHLKQNSSRRLVLTAKEIPADSVINLVRDRREYVSAILRSLVELGGCFDTVKWDEFLYIFLRFCSLSKIELCQLMFLIIVKEVKSWTVHYLTASQLDEFYSRFHHCPVQSFDTHDIHFRRLALSRYYTNDFVELCFRFGKIVNPLLHLQRCIQRSVPSLAFWENYDRTEVFNRKLTLEFFLIRKTHFFLQGEPSFRESCDMLLPAVMGADLLQRNQAPVATTDEAAPKQEIPSNDVPASVAGVGSPVRGFSEMLPASAVPSTSNARGSLTEFETSLRLLPKVPGAAGKQWPSVARVVHAAKIATALKGSFATKKKSSVEEESEDGVPFDDRNISIERVPKWMQGFVNPPVKKSMAERSQEAEFIRKCRERKSETKGVVRRSLSAIRWHGRVFGSIDPELMNEKLNPALSGGGGFGPMCHRLDKETSGPVLVARTLDSWKFIRRQFQKEQVQKQYVCLVEGICARDSGVIDSPIRVRRTEKHTSAEIGSGPASSSAHSEYRVLERYDEGCTLISVKISTGVTHQIRVHMAQALNHPIVGDRKYTPPGRHLELPSVARVPDRVFLHCYELGFRADETSDRLTTIKCSLPTELRNLLWSLTPTSSCPLPADSRALLAGLMGLPTGGAAAMQRWHIPYSNLLSQLNTALASGRVHRIKECNSDPAVEEEMRQNLQISPSARLSPEWFFAVHPEIFKRDLKSVEGVTVRDTSEKFSLLKLQYPNGPRDLDALRAAQISWGLRREAGTIRQPGKSKTTAGEDSPALGISTRMRKSRVMRPRAMNAEPHHEASPERQEPAYKRIQQDLFESYDYGTQPSKATASADDVVAEVNGAISSVLPGDGTWVKLCDLIDEHRTILEAFNLEYDASRPLVAVSLLRSALMTFGADKFVFCGAGLETEIAMRS</sequence>
<dbReference type="SUPFAM" id="SSF52540">
    <property type="entry name" value="P-loop containing nucleoside triphosphate hydrolases"/>
    <property type="match status" value="1"/>
</dbReference>
<dbReference type="InterPro" id="IPR027417">
    <property type="entry name" value="P-loop_NTPase"/>
</dbReference>
<dbReference type="GO" id="GO:0000455">
    <property type="term" value="P:enzyme-directed rRNA pseudouridine synthesis"/>
    <property type="evidence" value="ECO:0007669"/>
    <property type="project" value="TreeGrafter"/>
</dbReference>
<dbReference type="PANTHER" id="PTHR21600:SF87">
    <property type="entry name" value="RNA PSEUDOURIDYLATE SYNTHASE DOMAIN-CONTAINING PROTEIN 1"/>
    <property type="match status" value="1"/>
</dbReference>
<dbReference type="Gene3D" id="3.40.50.300">
    <property type="entry name" value="P-loop containing nucleotide triphosphate hydrolases"/>
    <property type="match status" value="1"/>
</dbReference>
<accession>A0A7J6NKG9</accession>
<evidence type="ECO:0000256" key="2">
    <source>
        <dbReference type="SAM" id="MobiDB-lite"/>
    </source>
</evidence>
<reference evidence="4 5" key="1">
    <citation type="submission" date="2020-04" db="EMBL/GenBank/DDBJ databases">
        <title>Perkinsus olseni comparative genomics.</title>
        <authorList>
            <person name="Bogema D.R."/>
        </authorList>
    </citation>
    <scope>NUCLEOTIDE SEQUENCE [LARGE SCALE GENOMIC DNA]</scope>
    <source>
        <strain evidence="4">00978-12</strain>
    </source>
</reference>
<dbReference type="GO" id="GO:0009982">
    <property type="term" value="F:pseudouridine synthase activity"/>
    <property type="evidence" value="ECO:0007669"/>
    <property type="project" value="InterPro"/>
</dbReference>
<evidence type="ECO:0000313" key="5">
    <source>
        <dbReference type="Proteomes" id="UP000541610"/>
    </source>
</evidence>
<feature type="domain" description="Pseudouridine synthase RsuA/RluA-like" evidence="3">
    <location>
        <begin position="815"/>
        <end position="928"/>
    </location>
</feature>
<dbReference type="OrthoDB" id="427974at2759"/>
<protein>
    <recommendedName>
        <fullName evidence="3">Pseudouridine synthase RsuA/RluA-like domain-containing protein</fullName>
    </recommendedName>
</protein>
<dbReference type="CDD" id="cd02869">
    <property type="entry name" value="PseudoU_synth_RluA_like"/>
    <property type="match status" value="1"/>
</dbReference>
<dbReference type="InterPro" id="IPR050188">
    <property type="entry name" value="RluA_PseudoU_synthase"/>
</dbReference>
<dbReference type="SUPFAM" id="SSF55120">
    <property type="entry name" value="Pseudouridine synthase"/>
    <property type="match status" value="1"/>
</dbReference>